<dbReference type="OrthoDB" id="3032304at2759"/>
<dbReference type="EMBL" id="CP090163">
    <property type="protein sequence ID" value="UJO12302.1"/>
    <property type="molecule type" value="Genomic_DNA"/>
</dbReference>
<keyword evidence="5" id="KW-0378">Hydrolase</keyword>
<dbReference type="InterPro" id="IPR055235">
    <property type="entry name" value="ASD1_cat"/>
</dbReference>
<reference evidence="10" key="1">
    <citation type="submission" date="2021-12" db="EMBL/GenBank/DDBJ databases">
        <authorList>
            <person name="Zaccaron A."/>
            <person name="Stergiopoulos I."/>
        </authorList>
    </citation>
    <scope>NUCLEOTIDE SEQUENCE</scope>
    <source>
        <strain evidence="10">Race5_Kim</strain>
    </source>
</reference>
<keyword evidence="6" id="KW-0119">Carbohydrate metabolism</keyword>
<proteinExistence type="inferred from homology"/>
<dbReference type="OMA" id="GETSPKW"/>
<dbReference type="AlphaFoldDB" id="A0A9Q8P427"/>
<evidence type="ECO:0000256" key="8">
    <source>
        <dbReference type="ARBA" id="ARBA00037415"/>
    </source>
</evidence>
<dbReference type="GO" id="GO:0046556">
    <property type="term" value="F:alpha-L-arabinofuranosidase activity"/>
    <property type="evidence" value="ECO:0007669"/>
    <property type="project" value="UniProtKB-EC"/>
</dbReference>
<feature type="domain" description="Alpha-L-arabinofuranosidase C-terminal" evidence="9">
    <location>
        <begin position="314"/>
        <end position="505"/>
    </location>
</feature>
<dbReference type="InterPro" id="IPR013780">
    <property type="entry name" value="Glyco_hydro_b"/>
</dbReference>
<comment type="similarity">
    <text evidence="3">Belongs to the glycosyl hydrolase 51 family.</text>
</comment>
<dbReference type="Gene3D" id="2.60.40.1180">
    <property type="entry name" value="Golgi alpha-mannosidase II"/>
    <property type="match status" value="1"/>
</dbReference>
<evidence type="ECO:0000256" key="5">
    <source>
        <dbReference type="ARBA" id="ARBA00022801"/>
    </source>
</evidence>
<evidence type="ECO:0000259" key="9">
    <source>
        <dbReference type="SMART" id="SM00813"/>
    </source>
</evidence>
<dbReference type="PANTHER" id="PTHR43576:SF3">
    <property type="entry name" value="ALPHA-L-ARABINOFURANOSIDASE C"/>
    <property type="match status" value="1"/>
</dbReference>
<evidence type="ECO:0000313" key="10">
    <source>
        <dbReference type="EMBL" id="UJO12302.1"/>
    </source>
</evidence>
<keyword evidence="11" id="KW-1185">Reference proteome</keyword>
<dbReference type="SMART" id="SM00813">
    <property type="entry name" value="Alpha-L-AF_C"/>
    <property type="match status" value="1"/>
</dbReference>
<evidence type="ECO:0000313" key="11">
    <source>
        <dbReference type="Proteomes" id="UP000756132"/>
    </source>
</evidence>
<dbReference type="GO" id="GO:0000272">
    <property type="term" value="P:polysaccharide catabolic process"/>
    <property type="evidence" value="ECO:0007669"/>
    <property type="project" value="TreeGrafter"/>
</dbReference>
<organism evidence="10 11">
    <name type="scientific">Passalora fulva</name>
    <name type="common">Tomato leaf mold</name>
    <name type="synonym">Cladosporium fulvum</name>
    <dbReference type="NCBI Taxonomy" id="5499"/>
    <lineage>
        <taxon>Eukaryota</taxon>
        <taxon>Fungi</taxon>
        <taxon>Dikarya</taxon>
        <taxon>Ascomycota</taxon>
        <taxon>Pezizomycotina</taxon>
        <taxon>Dothideomycetes</taxon>
        <taxon>Dothideomycetidae</taxon>
        <taxon>Mycosphaerellales</taxon>
        <taxon>Mycosphaerellaceae</taxon>
        <taxon>Fulvia</taxon>
    </lineage>
</organism>
<dbReference type="Gene3D" id="3.20.20.80">
    <property type="entry name" value="Glycosidases"/>
    <property type="match status" value="1"/>
</dbReference>
<protein>
    <recommendedName>
        <fullName evidence="4">non-reducing end alpha-L-arabinofuranosidase</fullName>
        <ecNumber evidence="4">3.2.1.55</ecNumber>
    </recommendedName>
</protein>
<evidence type="ECO:0000256" key="1">
    <source>
        <dbReference type="ARBA" id="ARBA00001462"/>
    </source>
</evidence>
<keyword evidence="7" id="KW-0326">Glycosidase</keyword>
<dbReference type="EC" id="3.2.1.55" evidence="4"/>
<dbReference type="InterPro" id="IPR017853">
    <property type="entry name" value="GH"/>
</dbReference>
<dbReference type="Pfam" id="PF22848">
    <property type="entry name" value="ASD1_dom"/>
    <property type="match status" value="1"/>
</dbReference>
<dbReference type="InterPro" id="IPR010720">
    <property type="entry name" value="Alpha-L-AF_C"/>
</dbReference>
<dbReference type="KEGG" id="ffu:CLAFUR5_02062"/>
<evidence type="ECO:0000256" key="3">
    <source>
        <dbReference type="ARBA" id="ARBA00007186"/>
    </source>
</evidence>
<comment type="function">
    <text evidence="8">Alpha-L-arabinofuranosidase involved in the degradation of arabinoxylan, a major component of plant hemicellulose. Acts only on small linear 1,5-alpha-linked L-arabinofuranosyl oligosaccharides.</text>
</comment>
<reference evidence="10" key="2">
    <citation type="journal article" date="2022" name="Microb. Genom.">
        <title>A chromosome-scale genome assembly of the tomato pathogen Cladosporium fulvum reveals a compartmentalized genome architecture and the presence of a dispensable chromosome.</title>
        <authorList>
            <person name="Zaccaron A.Z."/>
            <person name="Chen L.H."/>
            <person name="Samaras A."/>
            <person name="Stergiopoulos I."/>
        </authorList>
    </citation>
    <scope>NUCLEOTIDE SEQUENCE</scope>
    <source>
        <strain evidence="10">Race5_Kim</strain>
    </source>
</reference>
<comment type="catalytic activity">
    <reaction evidence="1">
        <text>Hydrolysis of terminal non-reducing alpha-L-arabinofuranoside residues in alpha-L-arabinosides.</text>
        <dbReference type="EC" id="3.2.1.55"/>
    </reaction>
</comment>
<comment type="pathway">
    <text evidence="2">Glycan metabolism; L-arabinan degradation.</text>
</comment>
<evidence type="ECO:0000256" key="7">
    <source>
        <dbReference type="ARBA" id="ARBA00023295"/>
    </source>
</evidence>
<sequence length="513" mass="57643">MTTFTKLEAGKQASISVHPDRKLSNINDNIYGGFTEHMGRCIYGGLYDPDNSNKDLIDEHGFRKDVIEAMKELDCPVVRYPGGNFVATYHWLDGVGPKEKRSRRPELAWLGVESNQFGTDEFMQWCEIVGTEPYLALNFGTGTLDEALAWLEYCNSTQDTHYANLRRRHGREKPYNVKYWALGNECWGPWQVEQMTKEDYSKKAYQWAKALKLLDPSITLILCGETGHSTWDFYTLKECVRWDQHALGAGNVTASLIDMHSIHIYTACDSDPLKNAVAPRSAERAIEICASLIDLARIENGVPASVPRQSICFDEWNVWDPKRAPGDLGAEEQYTLSDALAVGIWLNVFIRQSKHVGMANIAQSVNVISPLMTSKDGIYKQTIWWPLLLFSKYMRGHTIATHVSCGAYEGETEPKWLQTAADTPWLDVSATVSEDGWVSMAVVNVHQTDDFEVKLDGVGAEGGKVDVYTVTGKEWNVTNTADTQSVGIEESTWDGQGSYKFSKMSVTMLRWKA</sequence>
<dbReference type="GeneID" id="71981940"/>
<evidence type="ECO:0000256" key="4">
    <source>
        <dbReference type="ARBA" id="ARBA00012670"/>
    </source>
</evidence>
<accession>A0A9Q8P427</accession>
<evidence type="ECO:0000256" key="2">
    <source>
        <dbReference type="ARBA" id="ARBA00004834"/>
    </source>
</evidence>
<dbReference type="SUPFAM" id="SSF51445">
    <property type="entry name" value="(Trans)glycosidases"/>
    <property type="match status" value="1"/>
</dbReference>
<dbReference type="Pfam" id="PF06964">
    <property type="entry name" value="Alpha-L-AF_C"/>
    <property type="match status" value="1"/>
</dbReference>
<dbReference type="Proteomes" id="UP000756132">
    <property type="component" value="Chromosome 1"/>
</dbReference>
<dbReference type="GO" id="GO:0046373">
    <property type="term" value="P:L-arabinose metabolic process"/>
    <property type="evidence" value="ECO:0007669"/>
    <property type="project" value="InterPro"/>
</dbReference>
<dbReference type="RefSeq" id="XP_047756668.1">
    <property type="nucleotide sequence ID" value="XM_047901210.1"/>
</dbReference>
<dbReference type="PANTHER" id="PTHR43576">
    <property type="entry name" value="ALPHA-L-ARABINOFURANOSIDASE C-RELATED"/>
    <property type="match status" value="1"/>
</dbReference>
<gene>
    <name evidence="10" type="ORF">CLAFUR5_02062</name>
</gene>
<name>A0A9Q8P427_PASFU</name>
<evidence type="ECO:0000256" key="6">
    <source>
        <dbReference type="ARBA" id="ARBA00023277"/>
    </source>
</evidence>
<dbReference type="SUPFAM" id="SSF51011">
    <property type="entry name" value="Glycosyl hydrolase domain"/>
    <property type="match status" value="1"/>
</dbReference>